<gene>
    <name evidence="1" type="ORF">PHMEG_00017671</name>
</gene>
<dbReference type="AlphaFoldDB" id="A0A225VXH2"/>
<comment type="caution">
    <text evidence="1">The sequence shown here is derived from an EMBL/GenBank/DDBJ whole genome shotgun (WGS) entry which is preliminary data.</text>
</comment>
<sequence length="73" mass="8328">ISSYTTSFKPHPAVLMCLYDFRFGFRGLSVGHLERLHCAAGRRWYRLITVNMNNFSTSVNLPKPRQLASILGL</sequence>
<organism evidence="1 2">
    <name type="scientific">Phytophthora megakarya</name>
    <dbReference type="NCBI Taxonomy" id="4795"/>
    <lineage>
        <taxon>Eukaryota</taxon>
        <taxon>Sar</taxon>
        <taxon>Stramenopiles</taxon>
        <taxon>Oomycota</taxon>
        <taxon>Peronosporomycetes</taxon>
        <taxon>Peronosporales</taxon>
        <taxon>Peronosporaceae</taxon>
        <taxon>Phytophthora</taxon>
    </lineage>
</organism>
<reference evidence="2" key="1">
    <citation type="submission" date="2017-03" db="EMBL/GenBank/DDBJ databases">
        <title>Phytopthora megakarya and P. palmivora, two closely related causual agents of cacao black pod achieved similar genome size and gene model numbers by different mechanisms.</title>
        <authorList>
            <person name="Ali S."/>
            <person name="Shao J."/>
            <person name="Larry D.J."/>
            <person name="Kronmiller B."/>
            <person name="Shen D."/>
            <person name="Strem M.D."/>
            <person name="Melnick R.L."/>
            <person name="Guiltinan M.J."/>
            <person name="Tyler B.M."/>
            <person name="Meinhardt L.W."/>
            <person name="Bailey B.A."/>
        </authorList>
    </citation>
    <scope>NUCLEOTIDE SEQUENCE [LARGE SCALE GENOMIC DNA]</scope>
    <source>
        <strain evidence="2">zdho120</strain>
    </source>
</reference>
<dbReference type="OrthoDB" id="128759at2759"/>
<keyword evidence="2" id="KW-1185">Reference proteome</keyword>
<dbReference type="Proteomes" id="UP000198211">
    <property type="component" value="Unassembled WGS sequence"/>
</dbReference>
<feature type="non-terminal residue" evidence="1">
    <location>
        <position position="1"/>
    </location>
</feature>
<evidence type="ECO:0000313" key="1">
    <source>
        <dbReference type="EMBL" id="OWZ09598.1"/>
    </source>
</evidence>
<protein>
    <submittedName>
        <fullName evidence="1">Uncharacterized protein</fullName>
    </submittedName>
</protein>
<proteinExistence type="predicted"/>
<dbReference type="EMBL" id="NBNE01002729">
    <property type="protein sequence ID" value="OWZ09598.1"/>
    <property type="molecule type" value="Genomic_DNA"/>
</dbReference>
<name>A0A225VXH2_9STRA</name>
<evidence type="ECO:0000313" key="2">
    <source>
        <dbReference type="Proteomes" id="UP000198211"/>
    </source>
</evidence>
<accession>A0A225VXH2</accession>